<dbReference type="InterPro" id="IPR006176">
    <property type="entry name" value="3-OHacyl-CoA_DH_NAD-bd"/>
</dbReference>
<reference evidence="5 6" key="1">
    <citation type="journal article" date="2015" name="Int. J. Syst. Evol. Microbiol.">
        <title>Gemmobacter intermedius sp. nov., isolated from a white stork (Ciconia ciconia).</title>
        <authorList>
            <person name="Kampfer P."/>
            <person name="Jerzak L."/>
            <person name="Wilharm G."/>
            <person name="Golke J."/>
            <person name="Busse H.J."/>
            <person name="Glaeser S.P."/>
        </authorList>
    </citation>
    <scope>NUCLEOTIDE SEQUENCE [LARGE SCALE GENOMIC DNA]</scope>
    <source>
        <strain evidence="5 6">119/4</strain>
    </source>
</reference>
<dbReference type="Pfam" id="PF02737">
    <property type="entry name" value="3HCDH_N"/>
    <property type="match status" value="1"/>
</dbReference>
<dbReference type="AlphaFoldDB" id="A0A444MF55"/>
<dbReference type="RefSeq" id="WP_128486944.1">
    <property type="nucleotide sequence ID" value="NZ_JBHLXB010000008.1"/>
</dbReference>
<evidence type="ECO:0000259" key="4">
    <source>
        <dbReference type="Pfam" id="PF02737"/>
    </source>
</evidence>
<feature type="domain" description="3-hydroxyacyl-CoA dehydrogenase C-terminal" evidence="3">
    <location>
        <begin position="184"/>
        <end position="256"/>
    </location>
</feature>
<dbReference type="InterPro" id="IPR036291">
    <property type="entry name" value="NAD(P)-bd_dom_sf"/>
</dbReference>
<feature type="site" description="Important for catalytic activity" evidence="2">
    <location>
        <position position="137"/>
    </location>
</feature>
<dbReference type="EMBL" id="SBLC01000004">
    <property type="protein sequence ID" value="RWY43609.1"/>
    <property type="molecule type" value="Genomic_DNA"/>
</dbReference>
<dbReference type="InterPro" id="IPR013328">
    <property type="entry name" value="6PGD_dom2"/>
</dbReference>
<dbReference type="InterPro" id="IPR006108">
    <property type="entry name" value="3HC_DH_C"/>
</dbReference>
<dbReference type="PIRSF" id="PIRSF000105">
    <property type="entry name" value="HCDH"/>
    <property type="match status" value="1"/>
</dbReference>
<dbReference type="SUPFAM" id="SSF51735">
    <property type="entry name" value="NAD(P)-binding Rossmann-fold domains"/>
    <property type="match status" value="1"/>
</dbReference>
<dbReference type="Gene3D" id="3.40.50.720">
    <property type="entry name" value="NAD(P)-binding Rossmann-like Domain"/>
    <property type="match status" value="1"/>
</dbReference>
<dbReference type="OrthoDB" id="9803287at2"/>
<dbReference type="InterPro" id="IPR022694">
    <property type="entry name" value="3-OHacyl-CoA_DH"/>
</dbReference>
<accession>A0A444MF55</accession>
<dbReference type="Proteomes" id="UP000287168">
    <property type="component" value="Unassembled WGS sequence"/>
</dbReference>
<dbReference type="GO" id="GO:0016616">
    <property type="term" value="F:oxidoreductase activity, acting on the CH-OH group of donors, NAD or NADP as acceptor"/>
    <property type="evidence" value="ECO:0007669"/>
    <property type="project" value="InterPro"/>
</dbReference>
<keyword evidence="6" id="KW-1185">Reference proteome</keyword>
<dbReference type="PANTHER" id="PTHR48075">
    <property type="entry name" value="3-HYDROXYACYL-COA DEHYDROGENASE FAMILY PROTEIN"/>
    <property type="match status" value="1"/>
</dbReference>
<organism evidence="5 6">
    <name type="scientific">Falsigemmobacter intermedius</name>
    <dbReference type="NCBI Taxonomy" id="1553448"/>
    <lineage>
        <taxon>Bacteria</taxon>
        <taxon>Pseudomonadati</taxon>
        <taxon>Pseudomonadota</taxon>
        <taxon>Alphaproteobacteria</taxon>
        <taxon>Rhodobacterales</taxon>
        <taxon>Paracoccaceae</taxon>
        <taxon>Falsigemmobacter</taxon>
    </lineage>
</organism>
<dbReference type="InterPro" id="IPR008927">
    <property type="entry name" value="6-PGluconate_DH-like_C_sf"/>
</dbReference>
<evidence type="ECO:0000313" key="6">
    <source>
        <dbReference type="Proteomes" id="UP000287168"/>
    </source>
</evidence>
<dbReference type="Pfam" id="PF00725">
    <property type="entry name" value="3HCDH"/>
    <property type="match status" value="1"/>
</dbReference>
<dbReference type="Gene3D" id="1.10.1040.10">
    <property type="entry name" value="N-(1-d-carboxylethyl)-l-norvaline Dehydrogenase, domain 2"/>
    <property type="match status" value="1"/>
</dbReference>
<comment type="caution">
    <text evidence="5">The sequence shown here is derived from an EMBL/GenBank/DDBJ whole genome shotgun (WGS) entry which is preliminary data.</text>
</comment>
<keyword evidence="1" id="KW-0560">Oxidoreductase</keyword>
<evidence type="ECO:0000259" key="3">
    <source>
        <dbReference type="Pfam" id="PF00725"/>
    </source>
</evidence>
<evidence type="ECO:0000313" key="5">
    <source>
        <dbReference type="EMBL" id="RWY43609.1"/>
    </source>
</evidence>
<evidence type="ECO:0000256" key="1">
    <source>
        <dbReference type="ARBA" id="ARBA00023002"/>
    </source>
</evidence>
<evidence type="ECO:0000256" key="2">
    <source>
        <dbReference type="PIRSR" id="PIRSR000105-1"/>
    </source>
</evidence>
<proteinExistence type="predicted"/>
<dbReference type="GO" id="GO:0070403">
    <property type="term" value="F:NAD+ binding"/>
    <property type="evidence" value="ECO:0007669"/>
    <property type="project" value="InterPro"/>
</dbReference>
<dbReference type="GO" id="GO:0006631">
    <property type="term" value="P:fatty acid metabolic process"/>
    <property type="evidence" value="ECO:0007669"/>
    <property type="project" value="InterPro"/>
</dbReference>
<sequence>MEFHRIAVLGAGVIGASWTALFAASGREVVVADPGEGAEEKLYGFVEAAASTLQALGWERAGDTGRIRFVTKAAEAAEGADFIQENAPERLEVKHRLFAEISPVLKKEAILASSSSGLKLSDMAKGLPDAGGLILAHPFNPPHLIPLVELLGTQATRAGVLDRAEAFYTSLGKTCVRLNREVTGHIANRLQAAVFREAVHLALSGVADFAEIEKAMTAGPGLRWSVMGPSTLFHLGGGAAGMEGFLKHLGDPMQSWWEDLGRPDLTPEVRAQIAKGVSAMLAGQSLTDLAAERDAAILAALTGGRLPR</sequence>
<dbReference type="SUPFAM" id="SSF48179">
    <property type="entry name" value="6-phosphogluconate dehydrogenase C-terminal domain-like"/>
    <property type="match status" value="1"/>
</dbReference>
<protein>
    <submittedName>
        <fullName evidence="5">3-hydroxyacyl-CoA dehydrogenase</fullName>
    </submittedName>
</protein>
<name>A0A444MF55_9RHOB</name>
<dbReference type="PANTHER" id="PTHR48075:SF5">
    <property type="entry name" value="3-HYDROXYBUTYRYL-COA DEHYDROGENASE"/>
    <property type="match status" value="1"/>
</dbReference>
<gene>
    <name evidence="5" type="ORF">EP867_04180</name>
</gene>
<feature type="domain" description="3-hydroxyacyl-CoA dehydrogenase NAD binding" evidence="4">
    <location>
        <begin position="6"/>
        <end position="179"/>
    </location>
</feature>